<dbReference type="GO" id="GO:0009103">
    <property type="term" value="P:lipopolysaccharide biosynthetic process"/>
    <property type="evidence" value="ECO:0007669"/>
    <property type="project" value="UniProtKB-ARBA"/>
</dbReference>
<name>A0A1F7JD71_9BACT</name>
<keyword evidence="5 8" id="KW-0812">Transmembrane</keyword>
<gene>
    <name evidence="9" type="ORF">A3B56_00300</name>
</gene>
<dbReference type="Proteomes" id="UP000178486">
    <property type="component" value="Unassembled WGS sequence"/>
</dbReference>
<evidence type="ECO:0000256" key="2">
    <source>
        <dbReference type="ARBA" id="ARBA00022475"/>
    </source>
</evidence>
<feature type="transmembrane region" description="Helical" evidence="8">
    <location>
        <begin position="12"/>
        <end position="30"/>
    </location>
</feature>
<feature type="transmembrane region" description="Helical" evidence="8">
    <location>
        <begin position="306"/>
        <end position="322"/>
    </location>
</feature>
<evidence type="ECO:0000256" key="1">
    <source>
        <dbReference type="ARBA" id="ARBA00004651"/>
    </source>
</evidence>
<accession>A0A1F7JD71</accession>
<evidence type="ECO:0000256" key="8">
    <source>
        <dbReference type="SAM" id="Phobius"/>
    </source>
</evidence>
<feature type="transmembrane region" description="Helical" evidence="8">
    <location>
        <begin position="270"/>
        <end position="294"/>
    </location>
</feature>
<proteinExistence type="predicted"/>
<dbReference type="AlphaFoldDB" id="A0A1F7JD71"/>
<evidence type="ECO:0000256" key="4">
    <source>
        <dbReference type="ARBA" id="ARBA00022679"/>
    </source>
</evidence>
<protein>
    <submittedName>
        <fullName evidence="9">Uncharacterized protein</fullName>
    </submittedName>
</protein>
<evidence type="ECO:0000313" key="9">
    <source>
        <dbReference type="EMBL" id="OGK53548.1"/>
    </source>
</evidence>
<feature type="transmembrane region" description="Helical" evidence="8">
    <location>
        <begin position="99"/>
        <end position="117"/>
    </location>
</feature>
<evidence type="ECO:0000256" key="6">
    <source>
        <dbReference type="ARBA" id="ARBA00022989"/>
    </source>
</evidence>
<evidence type="ECO:0000256" key="7">
    <source>
        <dbReference type="ARBA" id="ARBA00023136"/>
    </source>
</evidence>
<evidence type="ECO:0000256" key="5">
    <source>
        <dbReference type="ARBA" id="ARBA00022692"/>
    </source>
</evidence>
<feature type="transmembrane region" description="Helical" evidence="8">
    <location>
        <begin position="170"/>
        <end position="197"/>
    </location>
</feature>
<feature type="transmembrane region" description="Helical" evidence="8">
    <location>
        <begin position="328"/>
        <end position="347"/>
    </location>
</feature>
<keyword evidence="4" id="KW-0808">Transferase</keyword>
<feature type="transmembrane region" description="Helical" evidence="8">
    <location>
        <begin position="209"/>
        <end position="227"/>
    </location>
</feature>
<keyword evidence="6 8" id="KW-1133">Transmembrane helix</keyword>
<keyword evidence="2" id="KW-1003">Cell membrane</keyword>
<dbReference type="GO" id="GO:0005886">
    <property type="term" value="C:plasma membrane"/>
    <property type="evidence" value="ECO:0007669"/>
    <property type="project" value="UniProtKB-SubCell"/>
</dbReference>
<dbReference type="InterPro" id="IPR050297">
    <property type="entry name" value="LipidA_mod_glycosyltrf_83"/>
</dbReference>
<comment type="caution">
    <text evidence="9">The sequence shown here is derived from an EMBL/GenBank/DDBJ whole genome shotgun (WGS) entry which is preliminary data.</text>
</comment>
<evidence type="ECO:0000256" key="3">
    <source>
        <dbReference type="ARBA" id="ARBA00022676"/>
    </source>
</evidence>
<dbReference type="EMBL" id="MGAU01000060">
    <property type="protein sequence ID" value="OGK53548.1"/>
    <property type="molecule type" value="Genomic_DNA"/>
</dbReference>
<sequence length="503" mass="56293">MKKLSSYIHDRWYVLSILCILSLAVMLRFANYENRWGLAYDQAHDAVIARYAIQEGKIPLVGPFSSAGPFQTGGEWYWLLMILTAFYPPAIVTPWIGMTVLYVIFVGLMVLIATMVFGKKGGILAGLFSAVSTAQIVQGVNLTNQSPLALIGLGALWSSFSYIQTKNIRFAFLLGLFVGLGATIHLQGVGLGALIVMTVVVTLPRDYRWYMLAAAGFFIPFIPLIIYDIENDFINISGFFQYYLHDQYKIPFEVLGRRWLTYASEFWPGIWGYVIGGHSILGGLFMVSVGAISLWHGIQKKLSKEIILLLGSGAIMATLLRYTRTPLFESYVVFMHPVILLLSVWVVKYIGDKSRMSGVVTIVVILTLTLQADIKHILTATNRTAILMDVWRNELTMLYSGEKFSVYDRTYITSSKSMPLVLYLNEAGLFHEDGRKIGVMYATMSGDIHHPVLYEEAMVGELVDISSSTSGQLAEAGWIPMGPSEIYRTTQHWYQGRRKTGTP</sequence>
<evidence type="ECO:0000313" key="10">
    <source>
        <dbReference type="Proteomes" id="UP000178486"/>
    </source>
</evidence>
<keyword evidence="7 8" id="KW-0472">Membrane</keyword>
<comment type="subcellular location">
    <subcellularLocation>
        <location evidence="1">Cell membrane</location>
        <topology evidence="1">Multi-pass membrane protein</topology>
    </subcellularLocation>
</comment>
<dbReference type="GO" id="GO:0016763">
    <property type="term" value="F:pentosyltransferase activity"/>
    <property type="evidence" value="ECO:0007669"/>
    <property type="project" value="TreeGrafter"/>
</dbReference>
<feature type="transmembrane region" description="Helical" evidence="8">
    <location>
        <begin position="76"/>
        <end position="92"/>
    </location>
</feature>
<reference evidence="9 10" key="1">
    <citation type="journal article" date="2016" name="Nat. Commun.">
        <title>Thousands of microbial genomes shed light on interconnected biogeochemical processes in an aquifer system.</title>
        <authorList>
            <person name="Anantharaman K."/>
            <person name="Brown C.T."/>
            <person name="Hug L.A."/>
            <person name="Sharon I."/>
            <person name="Castelle C.J."/>
            <person name="Probst A.J."/>
            <person name="Thomas B.C."/>
            <person name="Singh A."/>
            <person name="Wilkins M.J."/>
            <person name="Karaoz U."/>
            <person name="Brodie E.L."/>
            <person name="Williams K.H."/>
            <person name="Hubbard S.S."/>
            <person name="Banfield J.F."/>
        </authorList>
    </citation>
    <scope>NUCLEOTIDE SEQUENCE [LARGE SCALE GENOMIC DNA]</scope>
</reference>
<dbReference type="PANTHER" id="PTHR33908">
    <property type="entry name" value="MANNOSYLTRANSFERASE YKCB-RELATED"/>
    <property type="match status" value="1"/>
</dbReference>
<dbReference type="PANTHER" id="PTHR33908:SF11">
    <property type="entry name" value="MEMBRANE PROTEIN"/>
    <property type="match status" value="1"/>
</dbReference>
<organism evidence="9 10">
    <name type="scientific">Candidatus Roizmanbacteria bacterium RIFCSPLOWO2_01_FULL_45_11</name>
    <dbReference type="NCBI Taxonomy" id="1802070"/>
    <lineage>
        <taxon>Bacteria</taxon>
        <taxon>Candidatus Roizmaniibacteriota</taxon>
    </lineage>
</organism>
<keyword evidence="3" id="KW-0328">Glycosyltransferase</keyword>